<dbReference type="STRING" id="1223523.H340_01149"/>
<protein>
    <submittedName>
        <fullName evidence="1">Uncharacterized protein</fullName>
    </submittedName>
</protein>
<dbReference type="AlphaFoldDB" id="M3BRV2"/>
<accession>M3BRV2</accession>
<proteinExistence type="predicted"/>
<dbReference type="RefSeq" id="WP_004938017.1">
    <property type="nucleotide sequence ID" value="NZ_AORZ01000002.1"/>
</dbReference>
<name>M3BRV2_STRM1</name>
<dbReference type="PATRIC" id="fig|1223523.3.peg.237"/>
<dbReference type="Proteomes" id="UP000011740">
    <property type="component" value="Unassembled WGS sequence"/>
</dbReference>
<comment type="caution">
    <text evidence="1">The sequence shown here is derived from an EMBL/GenBank/DDBJ whole genome shotgun (WGS) entry which is preliminary data.</text>
</comment>
<reference evidence="1 2" key="1">
    <citation type="journal article" date="2013" name="Genome Announc.">
        <title>Whole-Genome Shotgun Assembly and Analysis of the Genome of Streptomyces mobaraensis DSM 40847, a Strain for Industrial Production of Microbial Transglutaminase.</title>
        <authorList>
            <person name="Yang H."/>
            <person name="He T."/>
            <person name="Wu W."/>
            <person name="Zhu W."/>
            <person name="Lu B."/>
            <person name="Sun W."/>
        </authorList>
    </citation>
    <scope>NUCLEOTIDE SEQUENCE [LARGE SCALE GENOMIC DNA]</scope>
    <source>
        <strain evidence="1 2">DSM 40847</strain>
    </source>
</reference>
<gene>
    <name evidence="1" type="ORF">H340_01149</name>
</gene>
<dbReference type="EMBL" id="AORZ01000002">
    <property type="protein sequence ID" value="EMF02410.1"/>
    <property type="molecule type" value="Genomic_DNA"/>
</dbReference>
<sequence length="69" mass="8101">MFVLKSRLVAAMRLMVEQEKELEFRADAYLKLLQKNAELETNYSKLEGEIRELKLSLPARDAQGRFSKR</sequence>
<organism evidence="1 2">
    <name type="scientific">Streptomyces mobaraensis (strain ATCC 29032 / DSM 40847 / JCM 4168 / NBRC 13819 / NCIMB 11159 / IPCR 16-22)</name>
    <dbReference type="NCBI Taxonomy" id="1223523"/>
    <lineage>
        <taxon>Bacteria</taxon>
        <taxon>Bacillati</taxon>
        <taxon>Actinomycetota</taxon>
        <taxon>Actinomycetes</taxon>
        <taxon>Kitasatosporales</taxon>
        <taxon>Streptomycetaceae</taxon>
        <taxon>Streptomyces</taxon>
    </lineage>
</organism>
<evidence type="ECO:0000313" key="2">
    <source>
        <dbReference type="Proteomes" id="UP000011740"/>
    </source>
</evidence>
<evidence type="ECO:0000313" key="1">
    <source>
        <dbReference type="EMBL" id="EMF02410.1"/>
    </source>
</evidence>